<feature type="compositionally biased region" description="Polar residues" evidence="1">
    <location>
        <begin position="72"/>
        <end position="103"/>
    </location>
</feature>
<dbReference type="AlphaFoldDB" id="A0A183BGX7"/>
<evidence type="ECO:0000313" key="2">
    <source>
        <dbReference type="EMBL" id="VDP96416.1"/>
    </source>
</evidence>
<proteinExistence type="predicted"/>
<sequence length="169" mass="18158">EEDYDAVYRDSSLSFGPTICSFGLKYNDHNYAVPSGLTPPSMAPHLMDIKRPRERCSPDHRSDEASGRTDGETNVSYPACSSTSAAMQSASDGNASDSLTPSKDSVAGPWARKDTSLADSSLPSDLDSSGARGGKLAFHDLTEMRYEAELKVSLNLPNAIISVTFEFVI</sequence>
<evidence type="ECO:0000256" key="1">
    <source>
        <dbReference type="SAM" id="MobiDB-lite"/>
    </source>
</evidence>
<evidence type="ECO:0000313" key="3">
    <source>
        <dbReference type="Proteomes" id="UP000272942"/>
    </source>
</evidence>
<reference evidence="4" key="1">
    <citation type="submission" date="2016-06" db="UniProtKB">
        <authorList>
            <consortium name="WormBaseParasite"/>
        </authorList>
    </citation>
    <scope>IDENTIFICATION</scope>
</reference>
<protein>
    <submittedName>
        <fullName evidence="4">Transcription cofactor vestigial-like protein 2</fullName>
    </submittedName>
</protein>
<feature type="compositionally biased region" description="Basic and acidic residues" evidence="1">
    <location>
        <begin position="52"/>
        <end position="71"/>
    </location>
</feature>
<dbReference type="OrthoDB" id="1928087at2759"/>
<name>A0A183BGX7_9TREM</name>
<dbReference type="Proteomes" id="UP000272942">
    <property type="component" value="Unassembled WGS sequence"/>
</dbReference>
<accession>A0A183BGX7</accession>
<evidence type="ECO:0000313" key="4">
    <source>
        <dbReference type="WBParaSite" id="ECPE_0001851201-mRNA-1"/>
    </source>
</evidence>
<organism evidence="4">
    <name type="scientific">Echinostoma caproni</name>
    <dbReference type="NCBI Taxonomy" id="27848"/>
    <lineage>
        <taxon>Eukaryota</taxon>
        <taxon>Metazoa</taxon>
        <taxon>Spiralia</taxon>
        <taxon>Lophotrochozoa</taxon>
        <taxon>Platyhelminthes</taxon>
        <taxon>Trematoda</taxon>
        <taxon>Digenea</taxon>
        <taxon>Plagiorchiida</taxon>
        <taxon>Echinostomata</taxon>
        <taxon>Echinostomatoidea</taxon>
        <taxon>Echinostomatidae</taxon>
        <taxon>Echinostoma</taxon>
    </lineage>
</organism>
<dbReference type="WBParaSite" id="ECPE_0001851201-mRNA-1">
    <property type="protein sequence ID" value="ECPE_0001851201-mRNA-1"/>
    <property type="gene ID" value="ECPE_0001851201"/>
</dbReference>
<keyword evidence="3" id="KW-1185">Reference proteome</keyword>
<reference evidence="2 3" key="2">
    <citation type="submission" date="2018-11" db="EMBL/GenBank/DDBJ databases">
        <authorList>
            <consortium name="Pathogen Informatics"/>
        </authorList>
    </citation>
    <scope>NUCLEOTIDE SEQUENCE [LARGE SCALE GENOMIC DNA]</scope>
    <source>
        <strain evidence="2 3">Egypt</strain>
    </source>
</reference>
<dbReference type="EMBL" id="UZAN01079137">
    <property type="protein sequence ID" value="VDP96416.1"/>
    <property type="molecule type" value="Genomic_DNA"/>
</dbReference>
<feature type="compositionally biased region" description="Low complexity" evidence="1">
    <location>
        <begin position="117"/>
        <end position="129"/>
    </location>
</feature>
<gene>
    <name evidence="2" type="ORF">ECPE_LOCUS18462</name>
</gene>
<feature type="region of interest" description="Disordered" evidence="1">
    <location>
        <begin position="52"/>
        <end position="133"/>
    </location>
</feature>